<proteinExistence type="predicted"/>
<dbReference type="Gene3D" id="3.10.620.30">
    <property type="match status" value="1"/>
</dbReference>
<dbReference type="PANTHER" id="PTHR38339:SF1">
    <property type="entry name" value="TRANSGLUTAMINASE-LIKE DOMAIN-CONTAINING PROTEIN"/>
    <property type="match status" value="1"/>
</dbReference>
<name>A0A7C2R0J8_9FLAO</name>
<reference evidence="3" key="1">
    <citation type="journal article" date="2020" name="mSystems">
        <title>Genome- and Community-Level Interaction Insights into Carbon Utilization and Element Cycling Functions of Hydrothermarchaeota in Hydrothermal Sediment.</title>
        <authorList>
            <person name="Zhou Z."/>
            <person name="Liu Y."/>
            <person name="Xu W."/>
            <person name="Pan J."/>
            <person name="Luo Z.H."/>
            <person name="Li M."/>
        </authorList>
    </citation>
    <scope>NUCLEOTIDE SEQUENCE [LARGE SCALE GENOMIC DNA]</scope>
    <source>
        <strain evidence="3">SpSt-1235</strain>
    </source>
</reference>
<comment type="caution">
    <text evidence="3">The sequence shown here is derived from an EMBL/GenBank/DDBJ whole genome shotgun (WGS) entry which is preliminary data.</text>
</comment>
<evidence type="ECO:0000256" key="1">
    <source>
        <dbReference type="SAM" id="SignalP"/>
    </source>
</evidence>
<dbReference type="Pfam" id="PF01841">
    <property type="entry name" value="Transglut_core"/>
    <property type="match status" value="1"/>
</dbReference>
<sequence>MWLKRFIINTRAILSLFLLTGLSCIHNTAKDTQRGIIYRNPRVYNVEYTFELCPDGDSIDPSKDLKLWIPIPREWDCQKGVKIISIEPEPHGTYTDPEYGNNILFYDFGAVPVKDIYMVKIRYRVEVFEIYTDIDPQQIASYDKKSDEYSLYTRSTNTTKINPEITEIARSIVGDEENPYMNAKRIFDYVVKNMSYTDINRERGTGIESILNYAVVDPVTGEKHFEGLCTHYSVLFVALCRAAGIPARGVCGFTGWGPWIEEKDLKLRNKRHTLLTSEGLAATRLYGPFDGHIWAEFYLQNIGWIPADPTWNQFGYQGNTKLTITKGRDVKIGPNLTEMDNGVYGDQWIPLQNGRANTIGWGVWNIAKIRVAKAKTLHTSDPFPADAYAEYVQNLFPEGEKKEKLKNWRKEHLLSFYIARKRITAKDNIFETDRRLRVVREAYMCQVLCDITGEEKFQKIFDAYLKLRLTNGKPISTEKFREISEQVYGDSLGFFFEEWLGNTSLPQLSLDHVVAEKREKDWKVYGKLIQADRAFHIPVILTLETDDGHENQKIWLDDITHSFEFITKNKPEKLTVDPDYHIPTVRWMPARLKYLWNSYPELNVIYGTLAEADANKKAAERFIDEFAGLSHEHIKADTAVKEIDLQKSLILIGRPETNKVALRFHDSFPVIFEKDRFTWQGVVYNSPTQGVAQIIENPLDHTNTVNLYAGLSGDATLKVCDKSEWQQELDGYYIIDLNTSYVIYDQHNKLTSGDWEDSDSDLVWNFE</sequence>
<dbReference type="EMBL" id="DSEE01000125">
    <property type="protein sequence ID" value="HER39908.1"/>
    <property type="molecule type" value="Genomic_DNA"/>
</dbReference>
<feature type="chain" id="PRO_5028152145" description="Transglutaminase-like domain-containing protein" evidence="1">
    <location>
        <begin position="30"/>
        <end position="767"/>
    </location>
</feature>
<dbReference type="Proteomes" id="UP000885753">
    <property type="component" value="Unassembled WGS sequence"/>
</dbReference>
<feature type="domain" description="Transglutaminase-like" evidence="2">
    <location>
        <begin position="221"/>
        <end position="311"/>
    </location>
</feature>
<accession>A0A7C2R0J8</accession>
<dbReference type="AlphaFoldDB" id="A0A7C2R0J8"/>
<dbReference type="PANTHER" id="PTHR38339">
    <property type="entry name" value="TRANSGLUTAMINASE DOMAIN PROTEIN"/>
    <property type="match status" value="1"/>
</dbReference>
<dbReference type="InterPro" id="IPR002931">
    <property type="entry name" value="Transglutaminase-like"/>
</dbReference>
<feature type="signal peptide" evidence="1">
    <location>
        <begin position="1"/>
        <end position="29"/>
    </location>
</feature>
<keyword evidence="1" id="KW-0732">Signal</keyword>
<dbReference type="SMART" id="SM00460">
    <property type="entry name" value="TGc"/>
    <property type="match status" value="1"/>
</dbReference>
<dbReference type="InterPro" id="IPR038765">
    <property type="entry name" value="Papain-like_cys_pep_sf"/>
</dbReference>
<organism evidence="3">
    <name type="scientific">Salinimicrobium catena</name>
    <dbReference type="NCBI Taxonomy" id="390640"/>
    <lineage>
        <taxon>Bacteria</taxon>
        <taxon>Pseudomonadati</taxon>
        <taxon>Bacteroidota</taxon>
        <taxon>Flavobacteriia</taxon>
        <taxon>Flavobacteriales</taxon>
        <taxon>Flavobacteriaceae</taxon>
        <taxon>Salinimicrobium</taxon>
    </lineage>
</organism>
<dbReference type="SUPFAM" id="SSF54001">
    <property type="entry name" value="Cysteine proteinases"/>
    <property type="match status" value="1"/>
</dbReference>
<protein>
    <recommendedName>
        <fullName evidence="2">Transglutaminase-like domain-containing protein</fullName>
    </recommendedName>
</protein>
<dbReference type="PROSITE" id="PS51257">
    <property type="entry name" value="PROKAR_LIPOPROTEIN"/>
    <property type="match status" value="1"/>
</dbReference>
<gene>
    <name evidence="3" type="ORF">ENO10_01670</name>
</gene>
<evidence type="ECO:0000259" key="2">
    <source>
        <dbReference type="SMART" id="SM00460"/>
    </source>
</evidence>
<evidence type="ECO:0000313" key="3">
    <source>
        <dbReference type="EMBL" id="HER39908.1"/>
    </source>
</evidence>